<organism evidence="1 2">
    <name type="scientific">Scutellospora calospora</name>
    <dbReference type="NCBI Taxonomy" id="85575"/>
    <lineage>
        <taxon>Eukaryota</taxon>
        <taxon>Fungi</taxon>
        <taxon>Fungi incertae sedis</taxon>
        <taxon>Mucoromycota</taxon>
        <taxon>Glomeromycotina</taxon>
        <taxon>Glomeromycetes</taxon>
        <taxon>Diversisporales</taxon>
        <taxon>Gigasporaceae</taxon>
        <taxon>Scutellospora</taxon>
    </lineage>
</organism>
<keyword evidence="2" id="KW-1185">Reference proteome</keyword>
<dbReference type="Proteomes" id="UP000789860">
    <property type="component" value="Unassembled WGS sequence"/>
</dbReference>
<evidence type="ECO:0000313" key="1">
    <source>
        <dbReference type="EMBL" id="CAG8437662.1"/>
    </source>
</evidence>
<sequence>MILDKNYSYRLINITDYFGRNIKTEDENNSRKIMRYRKWLEDNFFSDKAMEKKEFDNIIHEWNNSKKDIKSIDKWNKKDIFLFEKLLNIIEDDDVFKLLLEKYNDGILLNLLDDIRLIREKINFKKLEEKTADEKELNVKADKLINRIYNRFS</sequence>
<comment type="caution">
    <text evidence="1">The sequence shown here is derived from an EMBL/GenBank/DDBJ whole genome shotgun (WGS) entry which is preliminary data.</text>
</comment>
<reference evidence="1" key="1">
    <citation type="submission" date="2021-06" db="EMBL/GenBank/DDBJ databases">
        <authorList>
            <person name="Kallberg Y."/>
            <person name="Tangrot J."/>
            <person name="Rosling A."/>
        </authorList>
    </citation>
    <scope>NUCLEOTIDE SEQUENCE</scope>
    <source>
        <strain evidence="1">AU212A</strain>
    </source>
</reference>
<dbReference type="EMBL" id="CAJVPM010000185">
    <property type="protein sequence ID" value="CAG8437662.1"/>
    <property type="molecule type" value="Genomic_DNA"/>
</dbReference>
<name>A0ACA9JUY5_9GLOM</name>
<accession>A0ACA9JUY5</accession>
<proteinExistence type="predicted"/>
<protein>
    <submittedName>
        <fullName evidence="1">8296_t:CDS:1</fullName>
    </submittedName>
</protein>
<gene>
    <name evidence="1" type="ORF">SCALOS_LOCUS381</name>
</gene>
<evidence type="ECO:0000313" key="2">
    <source>
        <dbReference type="Proteomes" id="UP000789860"/>
    </source>
</evidence>